<keyword evidence="4" id="KW-1185">Reference proteome</keyword>
<feature type="region of interest" description="Disordered" evidence="1">
    <location>
        <begin position="1"/>
        <end position="24"/>
    </location>
</feature>
<evidence type="ECO:0000259" key="2">
    <source>
        <dbReference type="Pfam" id="PF20149"/>
    </source>
</evidence>
<feature type="compositionally biased region" description="Polar residues" evidence="1">
    <location>
        <begin position="1"/>
        <end position="22"/>
    </location>
</feature>
<dbReference type="AlphaFoldDB" id="A0A9P7F988"/>
<dbReference type="RefSeq" id="XP_041293497.1">
    <property type="nucleotide sequence ID" value="XM_041441391.1"/>
</dbReference>
<feature type="compositionally biased region" description="Low complexity" evidence="1">
    <location>
        <begin position="126"/>
        <end position="138"/>
    </location>
</feature>
<reference evidence="3" key="1">
    <citation type="journal article" date="2020" name="New Phytol.">
        <title>Comparative genomics reveals dynamic genome evolution in host specialist ectomycorrhizal fungi.</title>
        <authorList>
            <person name="Lofgren L.A."/>
            <person name="Nguyen N.H."/>
            <person name="Vilgalys R."/>
            <person name="Ruytinx J."/>
            <person name="Liao H.L."/>
            <person name="Branco S."/>
            <person name="Kuo A."/>
            <person name="LaButti K."/>
            <person name="Lipzen A."/>
            <person name="Andreopoulos W."/>
            <person name="Pangilinan J."/>
            <person name="Riley R."/>
            <person name="Hundley H."/>
            <person name="Na H."/>
            <person name="Barry K."/>
            <person name="Grigoriev I.V."/>
            <person name="Stajich J.E."/>
            <person name="Kennedy P.G."/>
        </authorList>
    </citation>
    <scope>NUCLEOTIDE SEQUENCE</scope>
    <source>
        <strain evidence="3">FC423</strain>
    </source>
</reference>
<dbReference type="GeneID" id="64703650"/>
<dbReference type="EMBL" id="JABBWM010000023">
    <property type="protein sequence ID" value="KAG2109552.1"/>
    <property type="molecule type" value="Genomic_DNA"/>
</dbReference>
<evidence type="ECO:0000313" key="4">
    <source>
        <dbReference type="Proteomes" id="UP000823399"/>
    </source>
</evidence>
<accession>A0A9P7F988</accession>
<feature type="compositionally biased region" description="Polar residues" evidence="1">
    <location>
        <begin position="210"/>
        <end position="223"/>
    </location>
</feature>
<gene>
    <name evidence="3" type="ORF">F5147DRAFT_772860</name>
</gene>
<evidence type="ECO:0000313" key="3">
    <source>
        <dbReference type="EMBL" id="KAG2109552.1"/>
    </source>
</evidence>
<organism evidence="3 4">
    <name type="scientific">Suillus discolor</name>
    <dbReference type="NCBI Taxonomy" id="1912936"/>
    <lineage>
        <taxon>Eukaryota</taxon>
        <taxon>Fungi</taxon>
        <taxon>Dikarya</taxon>
        <taxon>Basidiomycota</taxon>
        <taxon>Agaricomycotina</taxon>
        <taxon>Agaricomycetes</taxon>
        <taxon>Agaricomycetidae</taxon>
        <taxon>Boletales</taxon>
        <taxon>Suillineae</taxon>
        <taxon>Suillaceae</taxon>
        <taxon>Suillus</taxon>
    </lineage>
</organism>
<comment type="caution">
    <text evidence="3">The sequence shown here is derived from an EMBL/GenBank/DDBJ whole genome shotgun (WGS) entry which is preliminary data.</text>
</comment>
<feature type="compositionally biased region" description="Acidic residues" evidence="1">
    <location>
        <begin position="140"/>
        <end position="153"/>
    </location>
</feature>
<sequence>MVTKNTTPPASSVTAPNLQPSFTHHEAGTQFGFSPFIIPPGTEPDLQALNNPYVAAAREKQALSAGLDNARLVPTAATLANQYLTPVPSRTMLVAHQSDANSDFLQNLEPTLWPISDERLGHPGLQDSGSESSQTSSEGGDGDTDDEEEEEDHVDDRVGWGAAHGRMTTHPGFSKEDIPSQPRVTLTHPTNFDFQHLRNEGDNDMERSLENNISSTDDIANKSSDTKVKTESGQAKEPGDGPKAMQLGWYGPRWKRFLEDTKGEYCAQHAIENPFPKLVKDLTGSVNEVLMASLVEWLEEGIWPDHKHDMAKLLYEDLSTWHSELKKVVAGIMPSMYNLIPPLHVLPEQRATWIEEAAKKLLEDAIFLCYGVDQNGKTNNAAHPDLTILLAGDWMSSGMSYHLNAWHWFALQNGHGKSFPKFSTKEYASLYTVMLAMLKSIMEDPYHGLKLMRQLHSWAESGWVQSYKIDGSLNDNLKHSHLKIILD</sequence>
<protein>
    <recommendedName>
        <fullName evidence="2">DUF6532 domain-containing protein</fullName>
    </recommendedName>
</protein>
<feature type="compositionally biased region" description="Basic and acidic residues" evidence="1">
    <location>
        <begin position="195"/>
        <end position="209"/>
    </location>
</feature>
<name>A0A9P7F988_9AGAM</name>
<feature type="domain" description="DUF6532" evidence="2">
    <location>
        <begin position="262"/>
        <end position="397"/>
    </location>
</feature>
<dbReference type="InterPro" id="IPR045341">
    <property type="entry name" value="DUF6532"/>
</dbReference>
<dbReference type="OrthoDB" id="2675583at2759"/>
<dbReference type="Proteomes" id="UP000823399">
    <property type="component" value="Unassembled WGS sequence"/>
</dbReference>
<proteinExistence type="predicted"/>
<dbReference type="Pfam" id="PF20149">
    <property type="entry name" value="DUF6532"/>
    <property type="match status" value="1"/>
</dbReference>
<feature type="compositionally biased region" description="Polar residues" evidence="1">
    <location>
        <begin position="182"/>
        <end position="193"/>
    </location>
</feature>
<evidence type="ECO:0000256" key="1">
    <source>
        <dbReference type="SAM" id="MobiDB-lite"/>
    </source>
</evidence>
<feature type="region of interest" description="Disordered" evidence="1">
    <location>
        <begin position="115"/>
        <end position="245"/>
    </location>
</feature>